<feature type="compositionally biased region" description="Polar residues" evidence="1">
    <location>
        <begin position="298"/>
        <end position="315"/>
    </location>
</feature>
<dbReference type="EMBL" id="MU151068">
    <property type="protein sequence ID" value="KAF9452705.1"/>
    <property type="molecule type" value="Genomic_DNA"/>
</dbReference>
<feature type="compositionally biased region" description="Polar residues" evidence="1">
    <location>
        <begin position="22"/>
        <end position="34"/>
    </location>
</feature>
<evidence type="ECO:0000313" key="2">
    <source>
        <dbReference type="EMBL" id="KAF9452705.1"/>
    </source>
</evidence>
<accession>A0A9P5XNB8</accession>
<organism evidence="2 3">
    <name type="scientific">Macrolepiota fuliginosa MF-IS2</name>
    <dbReference type="NCBI Taxonomy" id="1400762"/>
    <lineage>
        <taxon>Eukaryota</taxon>
        <taxon>Fungi</taxon>
        <taxon>Dikarya</taxon>
        <taxon>Basidiomycota</taxon>
        <taxon>Agaricomycotina</taxon>
        <taxon>Agaricomycetes</taxon>
        <taxon>Agaricomycetidae</taxon>
        <taxon>Agaricales</taxon>
        <taxon>Agaricineae</taxon>
        <taxon>Agaricaceae</taxon>
        <taxon>Macrolepiota</taxon>
    </lineage>
</organism>
<reference evidence="2" key="1">
    <citation type="submission" date="2020-11" db="EMBL/GenBank/DDBJ databases">
        <authorList>
            <consortium name="DOE Joint Genome Institute"/>
            <person name="Ahrendt S."/>
            <person name="Riley R."/>
            <person name="Andreopoulos W."/>
            <person name="Labutti K."/>
            <person name="Pangilinan J."/>
            <person name="Ruiz-Duenas F.J."/>
            <person name="Barrasa J.M."/>
            <person name="Sanchez-Garcia M."/>
            <person name="Camarero S."/>
            <person name="Miyauchi S."/>
            <person name="Serrano A."/>
            <person name="Linde D."/>
            <person name="Babiker R."/>
            <person name="Drula E."/>
            <person name="Ayuso-Fernandez I."/>
            <person name="Pacheco R."/>
            <person name="Padilla G."/>
            <person name="Ferreira P."/>
            <person name="Barriuso J."/>
            <person name="Kellner H."/>
            <person name="Castanera R."/>
            <person name="Alfaro M."/>
            <person name="Ramirez L."/>
            <person name="Pisabarro A.G."/>
            <person name="Kuo A."/>
            <person name="Tritt A."/>
            <person name="Lipzen A."/>
            <person name="He G."/>
            <person name="Yan M."/>
            <person name="Ng V."/>
            <person name="Cullen D."/>
            <person name="Martin F."/>
            <person name="Rosso M.-N."/>
            <person name="Henrissat B."/>
            <person name="Hibbett D."/>
            <person name="Martinez A.T."/>
            <person name="Grigoriev I.V."/>
        </authorList>
    </citation>
    <scope>NUCLEOTIDE SEQUENCE</scope>
    <source>
        <strain evidence="2">MF-IS2</strain>
    </source>
</reference>
<keyword evidence="3" id="KW-1185">Reference proteome</keyword>
<gene>
    <name evidence="2" type="ORF">P691DRAFT_771986</name>
</gene>
<feature type="region of interest" description="Disordered" evidence="1">
    <location>
        <begin position="298"/>
        <end position="362"/>
    </location>
</feature>
<feature type="region of interest" description="Disordered" evidence="1">
    <location>
        <begin position="1"/>
        <end position="96"/>
    </location>
</feature>
<feature type="compositionally biased region" description="Low complexity" evidence="1">
    <location>
        <begin position="47"/>
        <end position="65"/>
    </location>
</feature>
<dbReference type="OrthoDB" id="2568455at2759"/>
<protein>
    <submittedName>
        <fullName evidence="2">Uncharacterized protein</fullName>
    </submittedName>
</protein>
<evidence type="ECO:0000313" key="3">
    <source>
        <dbReference type="Proteomes" id="UP000807342"/>
    </source>
</evidence>
<dbReference type="Proteomes" id="UP000807342">
    <property type="component" value="Unassembled WGS sequence"/>
</dbReference>
<feature type="compositionally biased region" description="Low complexity" evidence="1">
    <location>
        <begin position="343"/>
        <end position="359"/>
    </location>
</feature>
<sequence>MAGPSYRLQTPRPRQPPAPLNFDNTTFRPTSTVISHRDSQTLLYDLPSATISPPTSPKSSGTPTSPAFPSRSQVRNGRPTPPPSARNRSTTPIGIAPNDLEKFAEQCRAWYYNQDEQAGRSMTQTLATLPPSHRAPFSRVQSSIREAYHRSVSARRHAELQAHLSFIQPGASLSAHLRPNPRSKEAQKERYEHMERFINNWCTMGMPGTKPFFEALWAVLRLQVIPENIGGAGGYMIEWEFDDAVLKEAASTSLTNALDRGKDFMLEAVELLKGVLAFEEQPSSKHLGSTYGSQKLTALSSIHSRSQSQPLSSGFKQPPPPPSNRSKRARAPSDPFLDTVTPSRSVATTSSHLSSATTAVGLAEEVPSPTTAFGDDVTTPLQLEIIGDDDVEGEYMRVWTSPDLTDPEILQLLALFPTFVSRRALPRFPVSNAPRPVDIEEGEDADERQRVRFGTGSMWVSSKQRGDGWEGSWWTRFILWWKRLLC</sequence>
<comment type="caution">
    <text evidence="2">The sequence shown here is derived from an EMBL/GenBank/DDBJ whole genome shotgun (WGS) entry which is preliminary data.</text>
</comment>
<evidence type="ECO:0000256" key="1">
    <source>
        <dbReference type="SAM" id="MobiDB-lite"/>
    </source>
</evidence>
<name>A0A9P5XNB8_9AGAR</name>
<proteinExistence type="predicted"/>
<dbReference type="AlphaFoldDB" id="A0A9P5XNB8"/>